<feature type="region of interest" description="Disordered" evidence="1">
    <location>
        <begin position="287"/>
        <end position="313"/>
    </location>
</feature>
<dbReference type="InterPro" id="IPR014998">
    <property type="entry name" value="DUF1848"/>
</dbReference>
<proteinExistence type="predicted"/>
<name>A0A518CCI5_9BACT</name>
<reference evidence="3" key="1">
    <citation type="submission" date="2019-02" db="EMBL/GenBank/DDBJ databases">
        <title>Deep-cultivation of Planctomycetes and their phenomic and genomic characterization uncovers novel biology.</title>
        <authorList>
            <person name="Wiegand S."/>
            <person name="Jogler M."/>
            <person name="Boedeker C."/>
            <person name="Pinto D."/>
            <person name="Vollmers J."/>
            <person name="Rivas-Marin E."/>
            <person name="Kohn T."/>
            <person name="Peeters S.H."/>
            <person name="Heuer A."/>
            <person name="Rast P."/>
            <person name="Oberbeckmann S."/>
            <person name="Bunk B."/>
            <person name="Jeske O."/>
            <person name="Meyerdierks A."/>
            <person name="Storesund J.E."/>
            <person name="Kallscheuer N."/>
            <person name="Luecker S."/>
            <person name="Lage O.M."/>
            <person name="Pohl T."/>
            <person name="Merkel B.J."/>
            <person name="Hornburger P."/>
            <person name="Mueller R.-W."/>
            <person name="Bruemmer F."/>
            <person name="Labrenz M."/>
            <person name="Spormann A.M."/>
            <person name="Op den Camp H."/>
            <person name="Overmann J."/>
            <person name="Amann R."/>
            <person name="Jetten M.S.M."/>
            <person name="Mascher T."/>
            <person name="Medema M.H."/>
            <person name="Devos D.P."/>
            <person name="Kaster A.-K."/>
            <person name="Ovreas L."/>
            <person name="Rohde M."/>
            <person name="Galperin M.Y."/>
            <person name="Jogler C."/>
        </authorList>
    </citation>
    <scope>NUCLEOTIDE SEQUENCE [LARGE SCALE GENOMIC DNA]</scope>
    <source>
        <strain evidence="3">Pan97</strain>
    </source>
</reference>
<organism evidence="2 3">
    <name type="scientific">Bremerella volcania</name>
    <dbReference type="NCBI Taxonomy" id="2527984"/>
    <lineage>
        <taxon>Bacteria</taxon>
        <taxon>Pseudomonadati</taxon>
        <taxon>Planctomycetota</taxon>
        <taxon>Planctomycetia</taxon>
        <taxon>Pirellulales</taxon>
        <taxon>Pirellulaceae</taxon>
        <taxon>Bremerella</taxon>
    </lineage>
</organism>
<evidence type="ECO:0000313" key="3">
    <source>
        <dbReference type="Proteomes" id="UP000318626"/>
    </source>
</evidence>
<gene>
    <name evidence="2" type="ORF">Pan97_39930</name>
</gene>
<evidence type="ECO:0000313" key="2">
    <source>
        <dbReference type="EMBL" id="QDU76936.1"/>
    </source>
</evidence>
<dbReference type="KEGG" id="bvo:Pan97_39930"/>
<keyword evidence="3" id="KW-1185">Reference proteome</keyword>
<protein>
    <recommendedName>
        <fullName evidence="4">DNA repair photolyase</fullName>
    </recommendedName>
</protein>
<dbReference type="RefSeq" id="WP_144975450.1">
    <property type="nucleotide sequence ID" value="NZ_CP036289.1"/>
</dbReference>
<evidence type="ECO:0000256" key="1">
    <source>
        <dbReference type="SAM" id="MobiDB-lite"/>
    </source>
</evidence>
<dbReference type="OrthoDB" id="9771212at2"/>
<accession>A0A518CCI5</accession>
<dbReference type="Pfam" id="PF08902">
    <property type="entry name" value="DUF1848"/>
    <property type="match status" value="1"/>
</dbReference>
<sequence length="313" mass="35668">MIISASYKTDIPTFYGEWFMNRLRAGYCKMVNAWNRNQTIRVSLDPKDVDGFIFWTKNIGPFADHLSEIADRGYPFVIQHTINSYPRSLESSVVDANRTVEHFRSLAEKYGPRTCVWRYDTIVISTVTPVEFHLENFASLASQLAGTTDEVVISFVHLYKKTLANMNRSSREAGFEWEDPPAESKRELAAKLVEVANANGMKLSICGQRDFLVPGAEDARCIDVARLEEISGKQILAKQQGSRKECGCFASRDIGDYDTCPHGCVYCYAVLRRELAQRRYREHDPMSEFLFPQNNQSTDAEDVDPQGRLFEDD</sequence>
<dbReference type="Proteomes" id="UP000318626">
    <property type="component" value="Chromosome"/>
</dbReference>
<dbReference type="AlphaFoldDB" id="A0A518CCI5"/>
<dbReference type="EMBL" id="CP036289">
    <property type="protein sequence ID" value="QDU76936.1"/>
    <property type="molecule type" value="Genomic_DNA"/>
</dbReference>
<evidence type="ECO:0008006" key="4">
    <source>
        <dbReference type="Google" id="ProtNLM"/>
    </source>
</evidence>